<dbReference type="PROSITE" id="PS50048">
    <property type="entry name" value="ZN2_CY6_FUNGAL_2"/>
    <property type="match status" value="1"/>
</dbReference>
<dbReference type="Pfam" id="PF04082">
    <property type="entry name" value="Fungal_trans"/>
    <property type="match status" value="1"/>
</dbReference>
<keyword evidence="2" id="KW-0479">Metal-binding</keyword>
<dbReference type="GO" id="GO:0006351">
    <property type="term" value="P:DNA-templated transcription"/>
    <property type="evidence" value="ECO:0007669"/>
    <property type="project" value="InterPro"/>
</dbReference>
<feature type="domain" description="Zn(2)-C6 fungal-type" evidence="8">
    <location>
        <begin position="18"/>
        <end position="47"/>
    </location>
</feature>
<dbReference type="AlphaFoldDB" id="A0A0D2XF32"/>
<dbReference type="CDD" id="cd00067">
    <property type="entry name" value="GAL4"/>
    <property type="match status" value="1"/>
</dbReference>
<dbReference type="Proteomes" id="UP000002489">
    <property type="component" value="Unassembled WGS sequence"/>
</dbReference>
<organism evidence="9 10">
    <name type="scientific">Fusarium oxysporum (strain Fo5176)</name>
    <name type="common">Fusarium vascular wilt</name>
    <dbReference type="NCBI Taxonomy" id="660025"/>
    <lineage>
        <taxon>Eukaryota</taxon>
        <taxon>Fungi</taxon>
        <taxon>Dikarya</taxon>
        <taxon>Ascomycota</taxon>
        <taxon>Pezizomycotina</taxon>
        <taxon>Sordariomycetes</taxon>
        <taxon>Hypocreomycetidae</taxon>
        <taxon>Hypocreales</taxon>
        <taxon>Nectriaceae</taxon>
        <taxon>Fusarium</taxon>
        <taxon>Fusarium oxysporum species complex</taxon>
    </lineage>
</organism>
<dbReference type="PROSITE" id="PS00463">
    <property type="entry name" value="ZN2_CY6_FUNGAL_1"/>
    <property type="match status" value="1"/>
</dbReference>
<dbReference type="GO" id="GO:0043565">
    <property type="term" value="F:sequence-specific DNA binding"/>
    <property type="evidence" value="ECO:0007669"/>
    <property type="project" value="TreeGrafter"/>
</dbReference>
<feature type="region of interest" description="Disordered" evidence="7">
    <location>
        <begin position="70"/>
        <end position="109"/>
    </location>
</feature>
<dbReference type="InterPro" id="IPR036864">
    <property type="entry name" value="Zn2-C6_fun-type_DNA-bd_sf"/>
</dbReference>
<dbReference type="Pfam" id="PF00172">
    <property type="entry name" value="Zn_clus"/>
    <property type="match status" value="1"/>
</dbReference>
<keyword evidence="6" id="KW-0539">Nucleus</keyword>
<keyword evidence="4" id="KW-0238">DNA-binding</keyword>
<accession>A0A0D2XF32</accession>
<comment type="subcellular location">
    <subcellularLocation>
        <location evidence="1">Nucleus</location>
    </subcellularLocation>
</comment>
<reference evidence="9" key="2">
    <citation type="submission" date="2025-08" db="UniProtKB">
        <authorList>
            <consortium name="EnsemblFungi"/>
        </authorList>
    </citation>
    <scope>IDENTIFICATION</scope>
    <source>
        <strain evidence="9">4287 / CBS 123668 / FGSC 9935 / NRRL 34936</strain>
    </source>
</reference>
<name>A0A0D2XF32_FUSOF</name>
<evidence type="ECO:0000256" key="7">
    <source>
        <dbReference type="SAM" id="MobiDB-lite"/>
    </source>
</evidence>
<dbReference type="InterPro" id="IPR001138">
    <property type="entry name" value="Zn2Cys6_DnaBD"/>
</dbReference>
<dbReference type="SUPFAM" id="SSF57701">
    <property type="entry name" value="Zn2/Cys6 DNA-binding domain"/>
    <property type="match status" value="1"/>
</dbReference>
<feature type="compositionally biased region" description="Polar residues" evidence="7">
    <location>
        <begin position="83"/>
        <end position="92"/>
    </location>
</feature>
<protein>
    <recommendedName>
        <fullName evidence="8">Zn(2)-C6 fungal-type domain-containing protein</fullName>
    </recommendedName>
</protein>
<evidence type="ECO:0000259" key="8">
    <source>
        <dbReference type="PROSITE" id="PS50048"/>
    </source>
</evidence>
<evidence type="ECO:0000256" key="4">
    <source>
        <dbReference type="ARBA" id="ARBA00023125"/>
    </source>
</evidence>
<dbReference type="GO" id="GO:0045944">
    <property type="term" value="P:positive regulation of transcription by RNA polymerase II"/>
    <property type="evidence" value="ECO:0007669"/>
    <property type="project" value="TreeGrafter"/>
</dbReference>
<dbReference type="InterPro" id="IPR007219">
    <property type="entry name" value="XnlR_reg_dom"/>
</dbReference>
<dbReference type="InterPro" id="IPR051711">
    <property type="entry name" value="Stress_Response_Reg"/>
</dbReference>
<evidence type="ECO:0000313" key="10">
    <source>
        <dbReference type="Proteomes" id="UP000002489"/>
    </source>
</evidence>
<dbReference type="STRING" id="426428.A0A0D2XF32"/>
<dbReference type="GO" id="GO:0008270">
    <property type="term" value="F:zinc ion binding"/>
    <property type="evidence" value="ECO:0007669"/>
    <property type="project" value="InterPro"/>
</dbReference>
<keyword evidence="5" id="KW-0804">Transcription</keyword>
<evidence type="ECO:0000256" key="2">
    <source>
        <dbReference type="ARBA" id="ARBA00022723"/>
    </source>
</evidence>
<dbReference type="SMART" id="SM00906">
    <property type="entry name" value="Fungal_trans"/>
    <property type="match status" value="1"/>
</dbReference>
<evidence type="ECO:0000256" key="1">
    <source>
        <dbReference type="ARBA" id="ARBA00004123"/>
    </source>
</evidence>
<evidence type="ECO:0000256" key="5">
    <source>
        <dbReference type="ARBA" id="ARBA00023163"/>
    </source>
</evidence>
<dbReference type="PANTHER" id="PTHR47540">
    <property type="entry name" value="THIAMINE REPRESSIBLE GENES REGULATORY PROTEIN THI5"/>
    <property type="match status" value="1"/>
</dbReference>
<dbReference type="GO" id="GO:0000981">
    <property type="term" value="F:DNA-binding transcription factor activity, RNA polymerase II-specific"/>
    <property type="evidence" value="ECO:0007669"/>
    <property type="project" value="InterPro"/>
</dbReference>
<dbReference type="SMART" id="SM00066">
    <property type="entry name" value="GAL4"/>
    <property type="match status" value="1"/>
</dbReference>
<proteinExistence type="predicted"/>
<dbReference type="EnsemblFungi" id="FOXG_02521T0">
    <property type="protein sequence ID" value="FOXG_02521P0"/>
    <property type="gene ID" value="FOXG_02521"/>
</dbReference>
<keyword evidence="3" id="KW-0805">Transcription regulation</keyword>
<evidence type="ECO:0000256" key="6">
    <source>
        <dbReference type="ARBA" id="ARBA00023242"/>
    </source>
</evidence>
<dbReference type="PANTHER" id="PTHR47540:SF6">
    <property type="entry name" value="ZN(II)2CYS6 TRANSCRIPTION FACTOR (EUROFUNG)"/>
    <property type="match status" value="1"/>
</dbReference>
<dbReference type="Gene3D" id="4.10.240.10">
    <property type="entry name" value="Zn(2)-C6 fungal-type DNA-binding domain"/>
    <property type="match status" value="1"/>
</dbReference>
<dbReference type="CDD" id="cd12148">
    <property type="entry name" value="fungal_TF_MHR"/>
    <property type="match status" value="1"/>
</dbReference>
<dbReference type="GO" id="GO:0005634">
    <property type="term" value="C:nucleus"/>
    <property type="evidence" value="ECO:0007669"/>
    <property type="project" value="UniProtKB-SubCell"/>
</dbReference>
<evidence type="ECO:0000256" key="3">
    <source>
        <dbReference type="ARBA" id="ARBA00023015"/>
    </source>
</evidence>
<evidence type="ECO:0000313" key="9">
    <source>
        <dbReference type="EnsemblFungi" id="FOXG_02521P0"/>
    </source>
</evidence>
<reference evidence="10" key="1">
    <citation type="journal article" date="2012" name="Mol. Plant Microbe Interact.">
        <title>A highly conserved effector in Fusarium oxysporum is required for full virulence on Arabidopsis.</title>
        <authorList>
            <person name="Thatcher L.F."/>
            <person name="Gardiner D.M."/>
            <person name="Kazan K."/>
            <person name="Manners J."/>
        </authorList>
    </citation>
    <scope>NUCLEOTIDE SEQUENCE [LARGE SCALE GENOMIC DNA]</scope>
    <source>
        <strain evidence="10">Fo5176</strain>
    </source>
</reference>
<sequence length="497" mass="55211">MNPQSTPPPSGKRNKTVACLQCRERKVRCSGTCPCANCTRRSTDCVFEQEDRKVVVSENLLNDLKRKAEDWDEAQKQKKNKTSADPSTNITATAPGPRTNADDGLPQMTNPLLTPSSKFVVDHQGRKHLSMWAMNSHQSDGPPLVTAGNRMWYVQYFLIMALGKGLLTRGMSKAGSPGNPILSIEVCCGLALYLQAVDHRNSAYVYLGMGLRIALSQGLHRDIAGESADDPEVRRYRNAWWTLYILDRKFSSLMGAPSSVQDSDISVPIPGDQTTPRRSSSLEMHIKLSRLKTKVLNNVSFPKNTMTILRELAALGVELNSAPDLKLDNQSPLSRVSATLNLCYHQCIVLATRPLLMCILRDKLEMSRHDNNTNCEIVEPVKALVRTCYDSAHKSLRILTTLQSQDLLGGNLPARFRRQELERLHDMLHLIEQRDIVPQLQGQDNDCISVLGEQGISPNQILNVASLLDGHTNIGADLDDVNGWLWEVTGFEGLPPV</sequence>